<dbReference type="OrthoDB" id="1698854at2"/>
<sequence>MHAFIGAYLLLINIIGFLSMFIDKRKAINHKWRISEAHLLSIPILGGGFGSWVGMYTFRHKTSRIKFNLGIPLIIAIQLILIFLIFGRLY</sequence>
<protein>
    <recommendedName>
        <fullName evidence="4">DUF1294 domain-containing protein</fullName>
    </recommendedName>
</protein>
<dbReference type="AlphaFoldDB" id="A0A1V4SU43"/>
<comment type="caution">
    <text evidence="2">The sequence shown here is derived from an EMBL/GenBank/DDBJ whole genome shotgun (WGS) entry which is preliminary data.</text>
</comment>
<evidence type="ECO:0000256" key="1">
    <source>
        <dbReference type="SAM" id="Phobius"/>
    </source>
</evidence>
<keyword evidence="1" id="KW-1133">Transmembrane helix</keyword>
<keyword evidence="1" id="KW-0812">Transmembrane</keyword>
<accession>A0A1V4SU43</accession>
<feature type="transmembrane region" description="Helical" evidence="1">
    <location>
        <begin position="6"/>
        <end position="22"/>
    </location>
</feature>
<dbReference type="RefSeq" id="WP_002596794.1">
    <property type="nucleotide sequence ID" value="NZ_LTAY01000048.1"/>
</dbReference>
<evidence type="ECO:0000313" key="3">
    <source>
        <dbReference type="Proteomes" id="UP000191448"/>
    </source>
</evidence>
<organism evidence="2 3">
    <name type="scientific">Clostridium thermobutyricum DSM 4928</name>
    <dbReference type="NCBI Taxonomy" id="1121339"/>
    <lineage>
        <taxon>Bacteria</taxon>
        <taxon>Bacillati</taxon>
        <taxon>Bacillota</taxon>
        <taxon>Clostridia</taxon>
        <taxon>Eubacteriales</taxon>
        <taxon>Clostridiaceae</taxon>
        <taxon>Clostridium</taxon>
    </lineage>
</organism>
<feature type="transmembrane region" description="Helical" evidence="1">
    <location>
        <begin position="67"/>
        <end position="86"/>
    </location>
</feature>
<evidence type="ECO:0000313" key="2">
    <source>
        <dbReference type="EMBL" id="OPX47389.1"/>
    </source>
</evidence>
<feature type="transmembrane region" description="Helical" evidence="1">
    <location>
        <begin position="34"/>
        <end position="55"/>
    </location>
</feature>
<name>A0A1V4SU43_9CLOT</name>
<dbReference type="Proteomes" id="UP000191448">
    <property type="component" value="Unassembled WGS sequence"/>
</dbReference>
<evidence type="ECO:0008006" key="4">
    <source>
        <dbReference type="Google" id="ProtNLM"/>
    </source>
</evidence>
<proteinExistence type="predicted"/>
<keyword evidence="1" id="KW-0472">Membrane</keyword>
<gene>
    <name evidence="2" type="ORF">CLTHE_19520</name>
</gene>
<dbReference type="EMBL" id="LTAY01000048">
    <property type="protein sequence ID" value="OPX47389.1"/>
    <property type="molecule type" value="Genomic_DNA"/>
</dbReference>
<reference evidence="2 3" key="1">
    <citation type="submission" date="2016-02" db="EMBL/GenBank/DDBJ databases">
        <title>Genome sequence of Clostridium thermobutyricum DSM 4928.</title>
        <authorList>
            <person name="Poehlein A."/>
            <person name="Daniel R."/>
        </authorList>
    </citation>
    <scope>NUCLEOTIDE SEQUENCE [LARGE SCALE GENOMIC DNA]</scope>
    <source>
        <strain evidence="2 3">DSM 4928</strain>
    </source>
</reference>
<dbReference type="Pfam" id="PF06961">
    <property type="entry name" value="DUF1294"/>
    <property type="match status" value="1"/>
</dbReference>
<dbReference type="InterPro" id="IPR010718">
    <property type="entry name" value="DUF1294"/>
</dbReference>